<evidence type="ECO:0000313" key="3">
    <source>
        <dbReference type="EMBL" id="EGA68437.1"/>
    </source>
</evidence>
<feature type="chain" id="PRO_5003224904" description="Periplasmic protein" evidence="2">
    <location>
        <begin position="20"/>
        <end position="327"/>
    </location>
</feature>
<accession>E8MC33</accession>
<feature type="signal peptide" evidence="2">
    <location>
        <begin position="1"/>
        <end position="19"/>
    </location>
</feature>
<evidence type="ECO:0000256" key="1">
    <source>
        <dbReference type="SAM" id="MobiDB-lite"/>
    </source>
</evidence>
<comment type="caution">
    <text evidence="3">The sequence shown here is derived from an EMBL/GenBank/DDBJ whole genome shotgun (WGS) entry which is preliminary data.</text>
</comment>
<dbReference type="GeneID" id="95571074"/>
<proteinExistence type="predicted"/>
<evidence type="ECO:0000313" key="4">
    <source>
        <dbReference type="Proteomes" id="UP000006228"/>
    </source>
</evidence>
<organism evidence="3 4">
    <name type="scientific">Vibrio sinaloensis DSM 21326</name>
    <dbReference type="NCBI Taxonomy" id="945550"/>
    <lineage>
        <taxon>Bacteria</taxon>
        <taxon>Pseudomonadati</taxon>
        <taxon>Pseudomonadota</taxon>
        <taxon>Gammaproteobacteria</taxon>
        <taxon>Vibrionales</taxon>
        <taxon>Vibrionaceae</taxon>
        <taxon>Vibrio</taxon>
        <taxon>Vibrio oreintalis group</taxon>
    </lineage>
</organism>
<evidence type="ECO:0008006" key="5">
    <source>
        <dbReference type="Google" id="ProtNLM"/>
    </source>
</evidence>
<evidence type="ECO:0000256" key="2">
    <source>
        <dbReference type="SAM" id="SignalP"/>
    </source>
</evidence>
<dbReference type="Proteomes" id="UP000006228">
    <property type="component" value="Unassembled WGS sequence"/>
</dbReference>
<name>E8MC33_PHOS4</name>
<keyword evidence="2" id="KW-0732">Signal</keyword>
<dbReference type="PIRSF" id="PIRSF028696">
    <property type="entry name" value="UCP028696"/>
    <property type="match status" value="1"/>
</dbReference>
<dbReference type="eggNOG" id="ENOG50306J6">
    <property type="taxonomic scope" value="Bacteria"/>
</dbReference>
<feature type="region of interest" description="Disordered" evidence="1">
    <location>
        <begin position="39"/>
        <end position="61"/>
    </location>
</feature>
<dbReference type="OrthoDB" id="6199337at2"/>
<sequence>MNIRHIAVSICLLSHAAIAQPTLWQPGFSGSISINAGFGQNQSQQNTHDDNALTTTLNSDGKQTKHATPFILGRLQYNTGNTLIYIGNSEDQITQAQFQAELGVAQRISKSAILTGAVFANLPGMDEVWRDPYLINQDRQTSEQQVAGVRVAADFSTFFPISVKYAYAQNNIEQDEIGASQNLSASQRDMLDRESQYQRFGSEFTFPLHRALVISPALYYTVRNAKGQAHSFSQLSAQLSLTYSHQQHTLITTVRNSSTAFEQENPVFDSKQDQQSMGIFSVYSYAGVFGWRNTQLNIMAGYQTTDSDIDFYNSQDSFVSTGMSYNF</sequence>
<gene>
    <name evidence="3" type="ORF">VISI1226_22967</name>
</gene>
<dbReference type="InterPro" id="IPR016896">
    <property type="entry name" value="DUF2860"/>
</dbReference>
<dbReference type="RefSeq" id="WP_008080643.1">
    <property type="nucleotide sequence ID" value="NZ_AEVT01000106.1"/>
</dbReference>
<dbReference type="AlphaFoldDB" id="E8MC33"/>
<dbReference type="EMBL" id="AEVT01000106">
    <property type="protein sequence ID" value="EGA68437.1"/>
    <property type="molecule type" value="Genomic_DNA"/>
</dbReference>
<reference evidence="3 4" key="1">
    <citation type="journal article" date="2012" name="Int. J. Syst. Evol. Microbiol.">
        <title>Vibrio caribbeanicus sp. nov., isolated from the marine sponge Scleritoderma cyanea.</title>
        <authorList>
            <person name="Hoffmann M."/>
            <person name="Monday S.R."/>
            <person name="Allard M.W."/>
            <person name="Strain E.A."/>
            <person name="Whittaker P."/>
            <person name="Naum M."/>
            <person name="McCarthy P.J."/>
            <person name="Lopez J.V."/>
            <person name="Fischer M."/>
            <person name="Brown E.W."/>
        </authorList>
    </citation>
    <scope>NUCLEOTIDE SEQUENCE [LARGE SCALE GENOMIC DNA]</scope>
    <source>
        <strain evidence="4">DSMZ 21326</strain>
    </source>
</reference>
<dbReference type="Pfam" id="PF11059">
    <property type="entry name" value="DUF2860"/>
    <property type="match status" value="1"/>
</dbReference>
<protein>
    <recommendedName>
        <fullName evidence="5">Periplasmic protein</fullName>
    </recommendedName>
</protein>